<proteinExistence type="inferred from homology"/>
<dbReference type="InterPro" id="IPR029016">
    <property type="entry name" value="GAF-like_dom_sf"/>
</dbReference>
<evidence type="ECO:0000256" key="1">
    <source>
        <dbReference type="ARBA" id="ARBA00006754"/>
    </source>
</evidence>
<comment type="caution">
    <text evidence="3">The sequence shown here is derived from an EMBL/GenBank/DDBJ whole genome shotgun (WGS) entry which is preliminary data.</text>
</comment>
<evidence type="ECO:0000313" key="3">
    <source>
        <dbReference type="EMBL" id="TCT26493.1"/>
    </source>
</evidence>
<sequence length="541" mass="62574">MSGYSLLNQTKVLKLLEINKILTSSLDIETVLRNLVEAAEELIEVSDTVILYLYDSDDNALKIADGVGVNIDVMKNIRFKPGESLTGKVFSDKESQLFAHEEEIQKSMSSMSEENYQYYFEGVYRRKIRSAFCVPLLYKKKCLGVLVVDNFENDGIFTYDDMKVIEVIADQSAIAIENSNLYQILKKKNDQLEHSLEIHKKFTQVILDGGGINQITSVLSNIINSRVEFKNQIEDDQKLYPIARRNEILGYLQLEKDYSELSSLEKVAVEHASTAMALELVKINALYEKELHFREEIFNQILEGVPSSELNQILEHMNWKTEWDMACMVIQGRNGPLWETSQIKDKEWFIRSIESISHSICDHCLVFTRAFQTVLIIPIVKSESVVARIANTIDNQWGYLKDMIYGIGRKVPISQLNLSYREALNAIQYGKSVQHKKVIEYSRLGLERLLHKLDRSSLTYFVEDKMGKLLHQYPELFETLGNFIETNKNHKLTAERMHIHPNTLYHRLKKIEQILDISLSHESDWIDLVVAYKICVEYHNK</sequence>
<dbReference type="RefSeq" id="WP_132370847.1">
    <property type="nucleotide sequence ID" value="NZ_SMAN01000002.1"/>
</dbReference>
<dbReference type="AlphaFoldDB" id="A0A4R3NGQ7"/>
<dbReference type="InterPro" id="IPR025736">
    <property type="entry name" value="PucR_C-HTH_dom"/>
</dbReference>
<dbReference type="EMBL" id="SMAN01000002">
    <property type="protein sequence ID" value="TCT26493.1"/>
    <property type="molecule type" value="Genomic_DNA"/>
</dbReference>
<dbReference type="InterPro" id="IPR042070">
    <property type="entry name" value="PucR_C-HTH_sf"/>
</dbReference>
<dbReference type="OrthoDB" id="143422at2"/>
<comment type="similarity">
    <text evidence="1">Belongs to the CdaR family.</text>
</comment>
<accession>A0A4R3NGQ7</accession>
<dbReference type="PANTHER" id="PTHR33744:SF1">
    <property type="entry name" value="DNA-BINDING TRANSCRIPTIONAL ACTIVATOR ADER"/>
    <property type="match status" value="1"/>
</dbReference>
<dbReference type="Gene3D" id="1.10.10.2840">
    <property type="entry name" value="PucR C-terminal helix-turn-helix domain"/>
    <property type="match status" value="1"/>
</dbReference>
<dbReference type="Pfam" id="PF17853">
    <property type="entry name" value="GGDEF_2"/>
    <property type="match status" value="1"/>
</dbReference>
<name>A0A4R3NGQ7_9BACI</name>
<dbReference type="InterPro" id="IPR041522">
    <property type="entry name" value="CdaR_GGDEF"/>
</dbReference>
<protein>
    <submittedName>
        <fullName evidence="3">Sugar diacid utilization regulator</fullName>
    </submittedName>
</protein>
<dbReference type="InterPro" id="IPR003018">
    <property type="entry name" value="GAF"/>
</dbReference>
<dbReference type="Pfam" id="PF13185">
    <property type="entry name" value="GAF_2"/>
    <property type="match status" value="1"/>
</dbReference>
<dbReference type="Proteomes" id="UP000294650">
    <property type="component" value="Unassembled WGS sequence"/>
</dbReference>
<organism evidence="3 4">
    <name type="scientific">Melghiribacillus thermohalophilus</name>
    <dbReference type="NCBI Taxonomy" id="1324956"/>
    <lineage>
        <taxon>Bacteria</taxon>
        <taxon>Bacillati</taxon>
        <taxon>Bacillota</taxon>
        <taxon>Bacilli</taxon>
        <taxon>Bacillales</taxon>
        <taxon>Bacillaceae</taxon>
        <taxon>Melghiribacillus</taxon>
    </lineage>
</organism>
<dbReference type="InterPro" id="IPR051448">
    <property type="entry name" value="CdaR-like_regulators"/>
</dbReference>
<dbReference type="SMART" id="SM00065">
    <property type="entry name" value="GAF"/>
    <property type="match status" value="1"/>
</dbReference>
<feature type="domain" description="GAF" evidence="2">
    <location>
        <begin position="27"/>
        <end position="186"/>
    </location>
</feature>
<keyword evidence="4" id="KW-1185">Reference proteome</keyword>
<evidence type="ECO:0000313" key="4">
    <source>
        <dbReference type="Proteomes" id="UP000294650"/>
    </source>
</evidence>
<reference evidence="3 4" key="1">
    <citation type="submission" date="2019-03" db="EMBL/GenBank/DDBJ databases">
        <title>Genomic Encyclopedia of Type Strains, Phase IV (KMG-IV): sequencing the most valuable type-strain genomes for metagenomic binning, comparative biology and taxonomic classification.</title>
        <authorList>
            <person name="Goeker M."/>
        </authorList>
    </citation>
    <scope>NUCLEOTIDE SEQUENCE [LARGE SCALE GENOMIC DNA]</scope>
    <source>
        <strain evidence="3 4">DSM 25894</strain>
    </source>
</reference>
<dbReference type="Pfam" id="PF13556">
    <property type="entry name" value="HTH_30"/>
    <property type="match status" value="1"/>
</dbReference>
<gene>
    <name evidence="3" type="ORF">EDD68_102195</name>
</gene>
<dbReference type="Gene3D" id="3.30.450.40">
    <property type="match status" value="1"/>
</dbReference>
<dbReference type="SUPFAM" id="SSF55781">
    <property type="entry name" value="GAF domain-like"/>
    <property type="match status" value="1"/>
</dbReference>
<evidence type="ECO:0000259" key="2">
    <source>
        <dbReference type="SMART" id="SM00065"/>
    </source>
</evidence>
<dbReference type="PANTHER" id="PTHR33744">
    <property type="entry name" value="CARBOHYDRATE DIACID REGULATOR"/>
    <property type="match status" value="1"/>
</dbReference>